<evidence type="ECO:0000313" key="4">
    <source>
        <dbReference type="Proteomes" id="UP001526446"/>
    </source>
</evidence>
<evidence type="ECO:0000256" key="1">
    <source>
        <dbReference type="SAM" id="SignalP"/>
    </source>
</evidence>
<feature type="chain" id="PRO_5047451465" evidence="1">
    <location>
        <begin position="29"/>
        <end position="312"/>
    </location>
</feature>
<evidence type="ECO:0000259" key="2">
    <source>
        <dbReference type="Pfam" id="PF14016"/>
    </source>
</evidence>
<name>A0ABT3Q7Z1_9PROT</name>
<evidence type="ECO:0000313" key="3">
    <source>
        <dbReference type="EMBL" id="MCX2561390.1"/>
    </source>
</evidence>
<gene>
    <name evidence="3" type="ORF">OQ252_08295</name>
</gene>
<dbReference type="EMBL" id="JAPIUX010000007">
    <property type="protein sequence ID" value="MCX2561390.1"/>
    <property type="molecule type" value="Genomic_DNA"/>
</dbReference>
<dbReference type="PROSITE" id="PS51257">
    <property type="entry name" value="PROKAR_LIPOPROTEIN"/>
    <property type="match status" value="1"/>
</dbReference>
<protein>
    <submittedName>
        <fullName evidence="3">DUF4232 domain-containing protein</fullName>
    </submittedName>
</protein>
<comment type="caution">
    <text evidence="3">The sequence shown here is derived from an EMBL/GenBank/DDBJ whole genome shotgun (WGS) entry which is preliminary data.</text>
</comment>
<dbReference type="InterPro" id="IPR025326">
    <property type="entry name" value="DUF4232"/>
</dbReference>
<accession>A0ABT3Q7Z1</accession>
<dbReference type="Pfam" id="PF14016">
    <property type="entry name" value="DUF4232"/>
    <property type="match status" value="1"/>
</dbReference>
<organism evidence="3 4">
    <name type="scientific">Acetobacter farinalis</name>
    <dbReference type="NCBI Taxonomy" id="1260984"/>
    <lineage>
        <taxon>Bacteria</taxon>
        <taxon>Pseudomonadati</taxon>
        <taxon>Pseudomonadota</taxon>
        <taxon>Alphaproteobacteria</taxon>
        <taxon>Acetobacterales</taxon>
        <taxon>Acetobacteraceae</taxon>
        <taxon>Acetobacter</taxon>
    </lineage>
</organism>
<feature type="domain" description="DUF4232" evidence="2">
    <location>
        <begin position="160"/>
        <end position="265"/>
    </location>
</feature>
<dbReference type="Proteomes" id="UP001526446">
    <property type="component" value="Unassembled WGS sequence"/>
</dbReference>
<keyword evidence="4" id="KW-1185">Reference proteome</keyword>
<dbReference type="RefSeq" id="WP_166123088.1">
    <property type="nucleotide sequence ID" value="NZ_JAPIUX010000007.1"/>
</dbReference>
<reference evidence="3 4" key="1">
    <citation type="submission" date="2022-11" db="EMBL/GenBank/DDBJ databases">
        <title>Genome sequencing of Acetobacter type strain.</title>
        <authorList>
            <person name="Heo J."/>
            <person name="Lee D."/>
            <person name="Han B.-H."/>
            <person name="Hong S.-B."/>
            <person name="Kwon S.-W."/>
        </authorList>
    </citation>
    <scope>NUCLEOTIDE SEQUENCE [LARGE SCALE GENOMIC DNA]</scope>
    <source>
        <strain evidence="3 4">KACC 21251</strain>
    </source>
</reference>
<keyword evidence="1" id="KW-0732">Signal</keyword>
<feature type="signal peptide" evidence="1">
    <location>
        <begin position="1"/>
        <end position="28"/>
    </location>
</feature>
<proteinExistence type="predicted"/>
<sequence>MRSLSSFYQAGFAWVGLVGCLLASPACAAGEGPVQPSEAELKAVHRQIAAIRNPQDRAAVQQQSLVWQMTTFLCQSAARKPLERLGAGSRFFLQDGKPDSQVLVSPALLQGRGQFRQAGSAINWTPFQWSCHLDPATGFVEKFEATPLVGAVSNRQVSACQPGQLAMALDDRNGAFNGMSHSGTALTLRNTSPEACAMPPVLSLRFEDAAGHALPVARRAYAAARRPGPHGPLPRQQSVPVILPAGAVREATLRWVSGDVYDDSHNCVRPSWLVLKAGEGDLRTAFHGQFCAPARSALVFDQSALGAHTDAQ</sequence>